<evidence type="ECO:0000256" key="5">
    <source>
        <dbReference type="ARBA" id="ARBA00022927"/>
    </source>
</evidence>
<dbReference type="SUPFAM" id="SSF48371">
    <property type="entry name" value="ARM repeat"/>
    <property type="match status" value="1"/>
</dbReference>
<name>A0A9W7AQV1_9STRA</name>
<evidence type="ECO:0000256" key="1">
    <source>
        <dbReference type="ARBA" id="ARBA00004496"/>
    </source>
</evidence>
<evidence type="ECO:0000256" key="4">
    <source>
        <dbReference type="ARBA" id="ARBA00022737"/>
    </source>
</evidence>
<dbReference type="PANTHER" id="PTHR10527">
    <property type="entry name" value="IMPORTIN BETA"/>
    <property type="match status" value="1"/>
</dbReference>
<evidence type="ECO:0000256" key="2">
    <source>
        <dbReference type="ARBA" id="ARBA00022448"/>
    </source>
</evidence>
<dbReference type="InterPro" id="IPR011989">
    <property type="entry name" value="ARM-like"/>
</dbReference>
<gene>
    <name evidence="7" type="ORF">TrRE_jg9370</name>
</gene>
<reference evidence="7" key="1">
    <citation type="submission" date="2022-07" db="EMBL/GenBank/DDBJ databases">
        <title>Genome analysis of Parmales, a sister group of diatoms, reveals the evolutionary specialization of diatoms from phago-mixotrophs to photoautotrophs.</title>
        <authorList>
            <person name="Ban H."/>
            <person name="Sato S."/>
            <person name="Yoshikawa S."/>
            <person name="Kazumasa Y."/>
            <person name="Nakamura Y."/>
            <person name="Ichinomiya M."/>
            <person name="Saitoh K."/>
            <person name="Sato N."/>
            <person name="Blanc-Mathieu R."/>
            <person name="Endo H."/>
            <person name="Kuwata A."/>
            <person name="Ogata H."/>
        </authorList>
    </citation>
    <scope>NUCLEOTIDE SEQUENCE</scope>
</reference>
<keyword evidence="4" id="KW-0677">Repeat</keyword>
<proteinExistence type="predicted"/>
<protein>
    <submittedName>
        <fullName evidence="7">Uncharacterized protein</fullName>
    </submittedName>
</protein>
<dbReference type="GO" id="GO:0005737">
    <property type="term" value="C:cytoplasm"/>
    <property type="evidence" value="ECO:0007669"/>
    <property type="project" value="UniProtKB-SubCell"/>
</dbReference>
<dbReference type="OrthoDB" id="543373at2759"/>
<evidence type="ECO:0000256" key="6">
    <source>
        <dbReference type="SAM" id="MobiDB-lite"/>
    </source>
</evidence>
<evidence type="ECO:0000256" key="3">
    <source>
        <dbReference type="ARBA" id="ARBA00022490"/>
    </source>
</evidence>
<dbReference type="InterPro" id="IPR040122">
    <property type="entry name" value="Importin_beta"/>
</dbReference>
<dbReference type="Proteomes" id="UP001165082">
    <property type="component" value="Unassembled WGS sequence"/>
</dbReference>
<dbReference type="Gene3D" id="1.25.10.10">
    <property type="entry name" value="Leucine-rich Repeat Variant"/>
    <property type="match status" value="1"/>
</dbReference>
<sequence>MIPSTFSRIHTLLNTPSSLHHHAALCSLSCTSHYMTDAQTREQAISATLPFFCPTSSLNPSPQVTFAAIECISVMSESFTPRIQETHHKQIIPALLHHTSKASSPAARIRAAAISSLSTFIELTPTPVANSYLESILGRLVTAISEGPIIVVESAITGIASVASSNRSNFDSYYPAIAPILKNVLSSLSIPSAVTPETYLLRGKALEALSLLFVAVSDKSICADDMTAVMSATASFDLTTIAPDDPFRTYLIKCWTRIAYTAKLAFTPYLPLIMPELIRCMSLDVETGQAPDAKDGYGEDYDDEFDEEDDYDDEAEDDLSDYNVSTITNRNGSRITISTSALEEQAAAVHTTLFLCESLQHHMYPYVEETSKALTQIISSSFHDDLVAYSITTFSELVRCVARSNQRQGVRTILELFLQAATSILQNSEDKDGSVETISCAVNGIQHALIYAAFDYGSLALGDYETDVTQLVLAFSESSVTLTAQQVDFLTSVLIGTFDATLQRIAVRVAEAKCSTAMGDYDNHAAEIDRSAEEDDSELISIMTTLFSTIIEMHSSILLSLPSIKTELIPAALEYINPHFSAVQRRFSLTILVNLLESSIVPCQDVGFKQSFFSEFSPLLKVCLDPADLELCKVAVEASYIMAIHVPAIVDDELKLKLLSIVNQAPESSSKMFQIVQREASSALKESGLHSL</sequence>
<dbReference type="InterPro" id="IPR016024">
    <property type="entry name" value="ARM-type_fold"/>
</dbReference>
<keyword evidence="8" id="KW-1185">Reference proteome</keyword>
<keyword evidence="3" id="KW-0963">Cytoplasm</keyword>
<dbReference type="GO" id="GO:0006606">
    <property type="term" value="P:protein import into nucleus"/>
    <property type="evidence" value="ECO:0007669"/>
    <property type="project" value="InterPro"/>
</dbReference>
<organism evidence="7 8">
    <name type="scientific">Triparma retinervis</name>
    <dbReference type="NCBI Taxonomy" id="2557542"/>
    <lineage>
        <taxon>Eukaryota</taxon>
        <taxon>Sar</taxon>
        <taxon>Stramenopiles</taxon>
        <taxon>Ochrophyta</taxon>
        <taxon>Bolidophyceae</taxon>
        <taxon>Parmales</taxon>
        <taxon>Triparmaceae</taxon>
        <taxon>Triparma</taxon>
    </lineage>
</organism>
<feature type="compositionally biased region" description="Acidic residues" evidence="6">
    <location>
        <begin position="298"/>
        <end position="316"/>
    </location>
</feature>
<evidence type="ECO:0000313" key="8">
    <source>
        <dbReference type="Proteomes" id="UP001165082"/>
    </source>
</evidence>
<feature type="region of interest" description="Disordered" evidence="6">
    <location>
        <begin position="290"/>
        <end position="316"/>
    </location>
</feature>
<dbReference type="EMBL" id="BRXZ01001547">
    <property type="protein sequence ID" value="GMH73837.1"/>
    <property type="molecule type" value="Genomic_DNA"/>
</dbReference>
<evidence type="ECO:0000313" key="7">
    <source>
        <dbReference type="EMBL" id="GMH73837.1"/>
    </source>
</evidence>
<comment type="subcellular location">
    <subcellularLocation>
        <location evidence="1">Cytoplasm</location>
    </subcellularLocation>
</comment>
<dbReference type="AlphaFoldDB" id="A0A9W7AQV1"/>
<accession>A0A9W7AQV1</accession>
<comment type="caution">
    <text evidence="7">The sequence shown here is derived from an EMBL/GenBank/DDBJ whole genome shotgun (WGS) entry which is preliminary data.</text>
</comment>
<keyword evidence="2" id="KW-0813">Transport</keyword>
<keyword evidence="5" id="KW-0653">Protein transport</keyword>